<accession>A0A812DKZ3</accession>
<keyword evidence="4" id="KW-1185">Reference proteome</keyword>
<dbReference type="EMBL" id="CAHIKZ030003620">
    <property type="protein sequence ID" value="CAE1302247.1"/>
    <property type="molecule type" value="Genomic_DNA"/>
</dbReference>
<name>A0A812DKZ3_ACAPH</name>
<evidence type="ECO:0000313" key="4">
    <source>
        <dbReference type="Proteomes" id="UP000597762"/>
    </source>
</evidence>
<reference evidence="3" key="1">
    <citation type="submission" date="2021-01" db="EMBL/GenBank/DDBJ databases">
        <authorList>
            <person name="Li R."/>
            <person name="Bekaert M."/>
        </authorList>
    </citation>
    <scope>NUCLEOTIDE SEQUENCE</scope>
    <source>
        <strain evidence="3">Farmed</strain>
    </source>
</reference>
<dbReference type="GO" id="GO:0005813">
    <property type="term" value="C:centrosome"/>
    <property type="evidence" value="ECO:0007669"/>
    <property type="project" value="TreeGrafter"/>
</dbReference>
<comment type="caution">
    <text evidence="3">The sequence shown here is derived from an EMBL/GenBank/DDBJ whole genome shotgun (WGS) entry which is preliminary data.</text>
</comment>
<proteinExistence type="predicted"/>
<sequence length="500" mass="57813">MSKSRPHSIHCPQQQQVQEHEDRSAKQVKSTIPSREKEEILQRKSLVTAQLKDASTSPLSISTQKRINNGSKVSKPVTGGRRLGKMSKQKFQDLQRQIVILRSCRSSAFKSIGELKETVQQLQADLTLANQKLKSVRQHSQKLQEDFNKLQEEKSAFSEKKEMEILKAEEKNMTSELQKQISELQQNKKDLEARLKASSSEVSRQVTANKSLRTDNENFLAQVKTLTNRVSWLERDISQKRHLIEEQKTKIKHMEDNAKSITDTVESLSQALKQGTDSHEKRRVQVDSLKQQLSASAREKENYEWKCKQLSQGLEKKCRQYEESLNKQHRLKLAVTEMERTAQDHIFSLASESEAAISVSQEKLIEAHNKMEQFHRFIKTLSHELVLRTDQTRAMVKRTEIKKLRQEMPSPLSLQKAKTLAKDILNINDAEMEDIMKADSASAKLEQDIAKEREKDKKWLSLCEHTMNSRDNFVIPLIDLFLQKLEEKDHLLSKLNETLK</sequence>
<organism evidence="3 4">
    <name type="scientific">Acanthosepion pharaonis</name>
    <name type="common">Pharaoh cuttlefish</name>
    <name type="synonym">Sepia pharaonis</name>
    <dbReference type="NCBI Taxonomy" id="158019"/>
    <lineage>
        <taxon>Eukaryota</taxon>
        <taxon>Metazoa</taxon>
        <taxon>Spiralia</taxon>
        <taxon>Lophotrochozoa</taxon>
        <taxon>Mollusca</taxon>
        <taxon>Cephalopoda</taxon>
        <taxon>Coleoidea</taxon>
        <taxon>Decapodiformes</taxon>
        <taxon>Sepiida</taxon>
        <taxon>Sepiina</taxon>
        <taxon>Sepiidae</taxon>
        <taxon>Acanthosepion</taxon>
    </lineage>
</organism>
<dbReference type="OrthoDB" id="10011458at2759"/>
<gene>
    <name evidence="3" type="ORF">SPHA_54865</name>
</gene>
<dbReference type="PANTHER" id="PTHR18957">
    <property type="entry name" value="CENTLEIN"/>
    <property type="match status" value="1"/>
</dbReference>
<dbReference type="PANTHER" id="PTHR18957:SF0">
    <property type="entry name" value="CENTLEIN"/>
    <property type="match status" value="1"/>
</dbReference>
<dbReference type="Proteomes" id="UP000597762">
    <property type="component" value="Unassembled WGS sequence"/>
</dbReference>
<dbReference type="InterPro" id="IPR038810">
    <property type="entry name" value="CNTLN"/>
</dbReference>
<evidence type="ECO:0000313" key="3">
    <source>
        <dbReference type="EMBL" id="CAE1302247.1"/>
    </source>
</evidence>
<dbReference type="GO" id="GO:0010457">
    <property type="term" value="P:centriole-centriole cohesion"/>
    <property type="evidence" value="ECO:0007669"/>
    <property type="project" value="TreeGrafter"/>
</dbReference>
<dbReference type="GO" id="GO:0005814">
    <property type="term" value="C:centriole"/>
    <property type="evidence" value="ECO:0007669"/>
    <property type="project" value="TreeGrafter"/>
</dbReference>
<feature type="coiled-coil region" evidence="1">
    <location>
        <begin position="112"/>
        <end position="306"/>
    </location>
</feature>
<dbReference type="Gene3D" id="1.20.5.340">
    <property type="match status" value="1"/>
</dbReference>
<evidence type="ECO:0000256" key="2">
    <source>
        <dbReference type="SAM" id="MobiDB-lite"/>
    </source>
</evidence>
<keyword evidence="1" id="KW-0175">Coiled coil</keyword>
<feature type="region of interest" description="Disordered" evidence="2">
    <location>
        <begin position="1"/>
        <end position="39"/>
    </location>
</feature>
<evidence type="ECO:0000256" key="1">
    <source>
        <dbReference type="SAM" id="Coils"/>
    </source>
</evidence>
<dbReference type="AlphaFoldDB" id="A0A812DKZ3"/>
<protein>
    <submittedName>
        <fullName evidence="3">CNTLN</fullName>
    </submittedName>
</protein>